<proteinExistence type="predicted"/>
<sequence>MPGDNKRKSECKDRARRRYRYDGTPIQATVSGPSVWVTCVRGKEKAAVGELYDLFEHYAAEMYPPEGSTASTSAVSNGNKDGSEDEDEDEDIEKQIAKEMSTMKRPRKETRFASCQTNTSCFVVISCRPPVDPIQLVVKHVKNVLKTGVTQTKFAQRLTPISATCVTNLQEIKTLCTRLLEPHLARADVTKFSYKIELRMRNHNSLSRPEIIEELAQCVPPEHKVNLEDPELFILVEIWKSVCGIGIVTDYYKLQKFNVMEIAKSGEPGFKAGTSGRVQQSSKAGGGKADEEKEQTVSESVQ</sequence>
<name>A0ACB8TPZ9_9APHY</name>
<evidence type="ECO:0000313" key="1">
    <source>
        <dbReference type="EMBL" id="KAI0084038.1"/>
    </source>
</evidence>
<accession>A0ACB8TPZ9</accession>
<comment type="caution">
    <text evidence="1">The sequence shown here is derived from an EMBL/GenBank/DDBJ whole genome shotgun (WGS) entry which is preliminary data.</text>
</comment>
<dbReference type="EMBL" id="MU274948">
    <property type="protein sequence ID" value="KAI0084038.1"/>
    <property type="molecule type" value="Genomic_DNA"/>
</dbReference>
<gene>
    <name evidence="1" type="ORF">BDY19DRAFT_559929</name>
</gene>
<protein>
    <submittedName>
        <fullName evidence="1">Uncharacterized protein</fullName>
    </submittedName>
</protein>
<keyword evidence="2" id="KW-1185">Reference proteome</keyword>
<organism evidence="1 2">
    <name type="scientific">Irpex rosettiformis</name>
    <dbReference type="NCBI Taxonomy" id="378272"/>
    <lineage>
        <taxon>Eukaryota</taxon>
        <taxon>Fungi</taxon>
        <taxon>Dikarya</taxon>
        <taxon>Basidiomycota</taxon>
        <taxon>Agaricomycotina</taxon>
        <taxon>Agaricomycetes</taxon>
        <taxon>Polyporales</taxon>
        <taxon>Irpicaceae</taxon>
        <taxon>Irpex</taxon>
    </lineage>
</organism>
<evidence type="ECO:0000313" key="2">
    <source>
        <dbReference type="Proteomes" id="UP001055072"/>
    </source>
</evidence>
<dbReference type="Proteomes" id="UP001055072">
    <property type="component" value="Unassembled WGS sequence"/>
</dbReference>
<reference evidence="1" key="1">
    <citation type="journal article" date="2021" name="Environ. Microbiol.">
        <title>Gene family expansions and transcriptome signatures uncover fungal adaptations to wood decay.</title>
        <authorList>
            <person name="Hage H."/>
            <person name="Miyauchi S."/>
            <person name="Viragh M."/>
            <person name="Drula E."/>
            <person name="Min B."/>
            <person name="Chaduli D."/>
            <person name="Navarro D."/>
            <person name="Favel A."/>
            <person name="Norest M."/>
            <person name="Lesage-Meessen L."/>
            <person name="Balint B."/>
            <person name="Merenyi Z."/>
            <person name="de Eugenio L."/>
            <person name="Morin E."/>
            <person name="Martinez A.T."/>
            <person name="Baldrian P."/>
            <person name="Stursova M."/>
            <person name="Martinez M.J."/>
            <person name="Novotny C."/>
            <person name="Magnuson J.K."/>
            <person name="Spatafora J.W."/>
            <person name="Maurice S."/>
            <person name="Pangilinan J."/>
            <person name="Andreopoulos W."/>
            <person name="LaButti K."/>
            <person name="Hundley H."/>
            <person name="Na H."/>
            <person name="Kuo A."/>
            <person name="Barry K."/>
            <person name="Lipzen A."/>
            <person name="Henrissat B."/>
            <person name="Riley R."/>
            <person name="Ahrendt S."/>
            <person name="Nagy L.G."/>
            <person name="Grigoriev I.V."/>
            <person name="Martin F."/>
            <person name="Rosso M.N."/>
        </authorList>
    </citation>
    <scope>NUCLEOTIDE SEQUENCE</scope>
    <source>
        <strain evidence="1">CBS 384.51</strain>
    </source>
</reference>